<feature type="non-terminal residue" evidence="1">
    <location>
        <position position="1"/>
    </location>
</feature>
<evidence type="ECO:0000313" key="1">
    <source>
        <dbReference type="EMBL" id="QQP49103.1"/>
    </source>
</evidence>
<dbReference type="Proteomes" id="UP000595437">
    <property type="component" value="Chromosome 6"/>
</dbReference>
<protein>
    <submittedName>
        <fullName evidence="1">Uncharacterized protein</fullName>
    </submittedName>
</protein>
<dbReference type="EMBL" id="CP045895">
    <property type="protein sequence ID" value="QQP49103.1"/>
    <property type="molecule type" value="Genomic_DNA"/>
</dbReference>
<organism evidence="1 2">
    <name type="scientific">Caligus rogercresseyi</name>
    <name type="common">Sea louse</name>
    <dbReference type="NCBI Taxonomy" id="217165"/>
    <lineage>
        <taxon>Eukaryota</taxon>
        <taxon>Metazoa</taxon>
        <taxon>Ecdysozoa</taxon>
        <taxon>Arthropoda</taxon>
        <taxon>Crustacea</taxon>
        <taxon>Multicrustacea</taxon>
        <taxon>Hexanauplia</taxon>
        <taxon>Copepoda</taxon>
        <taxon>Siphonostomatoida</taxon>
        <taxon>Caligidae</taxon>
        <taxon>Caligus</taxon>
    </lineage>
</organism>
<dbReference type="AlphaFoldDB" id="A0A7T8K7H3"/>
<reference evidence="2" key="1">
    <citation type="submission" date="2021-01" db="EMBL/GenBank/DDBJ databases">
        <title>Caligus Genome Assembly.</title>
        <authorList>
            <person name="Gallardo-Escarate C."/>
        </authorList>
    </citation>
    <scope>NUCLEOTIDE SEQUENCE [LARGE SCALE GENOMIC DNA]</scope>
</reference>
<evidence type="ECO:0000313" key="2">
    <source>
        <dbReference type="Proteomes" id="UP000595437"/>
    </source>
</evidence>
<proteinExistence type="predicted"/>
<accession>A0A7T8K7H3</accession>
<sequence>LTANMRQRTSSCGRGYVMKMVNEDELFDHPRKLRNHCHDVIAVRGIIFTDLEVF</sequence>
<keyword evidence="2" id="KW-1185">Reference proteome</keyword>
<name>A0A7T8K7H3_CALRO</name>
<gene>
    <name evidence="1" type="ORF">FKW44_009636</name>
</gene>